<dbReference type="EMBL" id="CP042912">
    <property type="protein sequence ID" value="QEG23530.1"/>
    <property type="molecule type" value="Genomic_DNA"/>
</dbReference>
<evidence type="ECO:0000313" key="2">
    <source>
        <dbReference type="EMBL" id="QEG23530.1"/>
    </source>
</evidence>
<evidence type="ECO:0000313" key="3">
    <source>
        <dbReference type="Proteomes" id="UP000322214"/>
    </source>
</evidence>
<name>A0A5B9PEE6_9BACT</name>
<reference evidence="2 3" key="1">
    <citation type="submission" date="2019-08" db="EMBL/GenBank/DDBJ databases">
        <title>Deep-cultivation of Planctomycetes and their phenomic and genomic characterization uncovers novel biology.</title>
        <authorList>
            <person name="Wiegand S."/>
            <person name="Jogler M."/>
            <person name="Boedeker C."/>
            <person name="Pinto D."/>
            <person name="Vollmers J."/>
            <person name="Rivas-Marin E."/>
            <person name="Kohn T."/>
            <person name="Peeters S.H."/>
            <person name="Heuer A."/>
            <person name="Rast P."/>
            <person name="Oberbeckmann S."/>
            <person name="Bunk B."/>
            <person name="Jeske O."/>
            <person name="Meyerdierks A."/>
            <person name="Storesund J.E."/>
            <person name="Kallscheuer N."/>
            <person name="Luecker S."/>
            <person name="Lage O.M."/>
            <person name="Pohl T."/>
            <person name="Merkel B.J."/>
            <person name="Hornburger P."/>
            <person name="Mueller R.-W."/>
            <person name="Bruemmer F."/>
            <person name="Labrenz M."/>
            <person name="Spormann A.M."/>
            <person name="Op den Camp H."/>
            <person name="Overmann J."/>
            <person name="Amann R."/>
            <person name="Jetten M.S.M."/>
            <person name="Mascher T."/>
            <person name="Medema M.H."/>
            <person name="Devos D.P."/>
            <person name="Kaster A.-K."/>
            <person name="Ovreas L."/>
            <person name="Rohde M."/>
            <person name="Galperin M.Y."/>
            <person name="Jogler C."/>
        </authorList>
    </citation>
    <scope>NUCLEOTIDE SEQUENCE [LARGE SCALE GENOMIC DNA]</scope>
    <source>
        <strain evidence="2 3">FC18</strain>
    </source>
</reference>
<gene>
    <name evidence="2" type="ORF">MFFC18_34310</name>
</gene>
<keyword evidence="1" id="KW-0472">Membrane</keyword>
<feature type="transmembrane region" description="Helical" evidence="1">
    <location>
        <begin position="21"/>
        <end position="44"/>
    </location>
</feature>
<dbReference type="AlphaFoldDB" id="A0A5B9PEE6"/>
<keyword evidence="1" id="KW-0812">Transmembrane</keyword>
<organism evidence="2 3">
    <name type="scientific">Mariniblastus fucicola</name>
    <dbReference type="NCBI Taxonomy" id="980251"/>
    <lineage>
        <taxon>Bacteria</taxon>
        <taxon>Pseudomonadati</taxon>
        <taxon>Planctomycetota</taxon>
        <taxon>Planctomycetia</taxon>
        <taxon>Pirellulales</taxon>
        <taxon>Pirellulaceae</taxon>
        <taxon>Mariniblastus</taxon>
    </lineage>
</organism>
<keyword evidence="3" id="KW-1185">Reference proteome</keyword>
<evidence type="ECO:0000256" key="1">
    <source>
        <dbReference type="SAM" id="Phobius"/>
    </source>
</evidence>
<feature type="transmembrane region" description="Helical" evidence="1">
    <location>
        <begin position="50"/>
        <end position="68"/>
    </location>
</feature>
<accession>A0A5B9PEE6</accession>
<keyword evidence="1" id="KW-1133">Transmembrane helix</keyword>
<proteinExistence type="predicted"/>
<dbReference type="KEGG" id="mff:MFFC18_34310"/>
<feature type="transmembrane region" description="Helical" evidence="1">
    <location>
        <begin position="118"/>
        <end position="137"/>
    </location>
</feature>
<protein>
    <submittedName>
        <fullName evidence="2">Uncharacterized protein</fullName>
    </submittedName>
</protein>
<dbReference type="Proteomes" id="UP000322214">
    <property type="component" value="Chromosome"/>
</dbReference>
<feature type="transmembrane region" description="Helical" evidence="1">
    <location>
        <begin position="75"/>
        <end position="98"/>
    </location>
</feature>
<sequence>MNKKAQGNPVSARKPIVLYDHLPGILAGYPAVLFSVLGVVSFWSGVDPHMMFWIGLSIMLVWYVAFRFNMPKSKFWMLFGLLGTFIGIPVVLEMTGIIRPFYWLGMLLGSMTPAVNTGAWFVMAMVFAVIWIGNFVWSRTHLKVTIDESGLTLNRLGGKGERFELIGLKTENEPLDYLELFLCGVGSLSLKTRMNKPIFKMHRVVGLYRTPWFPFFKSKLSRIEEMLSYQGKVYAVDSDRLDAAEQADSGDADFDDELFDESVSDFQDFDAPEAATR</sequence>
<dbReference type="RefSeq" id="WP_075086332.1">
    <property type="nucleotide sequence ID" value="NZ_CP042912.1"/>
</dbReference>